<evidence type="ECO:0000313" key="2">
    <source>
        <dbReference type="Proteomes" id="UP000186601"/>
    </source>
</evidence>
<proteinExistence type="predicted"/>
<evidence type="ECO:0000313" key="1">
    <source>
        <dbReference type="EMBL" id="PSR76398.1"/>
    </source>
</evidence>
<dbReference type="EMBL" id="MLYV02000847">
    <property type="protein sequence ID" value="PSR76398.1"/>
    <property type="molecule type" value="Genomic_DNA"/>
</dbReference>
<protein>
    <submittedName>
        <fullName evidence="1">Uncharacterized protein</fullName>
    </submittedName>
</protein>
<name>A0A2R6NU79_9APHY</name>
<dbReference type="AlphaFoldDB" id="A0A2R6NU79"/>
<sequence length="66" mass="7071">MDADTILYCSPYPVTVSEDMPKESDLVTLFDQVSLGPESGYEIPTLQYPQPLSKVAAGADSTPPPP</sequence>
<reference evidence="1 2" key="1">
    <citation type="submission" date="2018-02" db="EMBL/GenBank/DDBJ databases">
        <title>Genome sequence of the basidiomycete white-rot fungus Phlebia centrifuga.</title>
        <authorList>
            <person name="Granchi Z."/>
            <person name="Peng M."/>
            <person name="de Vries R.P."/>
            <person name="Hilden K."/>
            <person name="Makela M.R."/>
            <person name="Grigoriev I."/>
            <person name="Riley R."/>
        </authorList>
    </citation>
    <scope>NUCLEOTIDE SEQUENCE [LARGE SCALE GENOMIC DNA]</scope>
    <source>
        <strain evidence="1 2">FBCC195</strain>
    </source>
</reference>
<accession>A0A2R6NU79</accession>
<gene>
    <name evidence="1" type="ORF">PHLCEN_2v8494</name>
</gene>
<dbReference type="Proteomes" id="UP000186601">
    <property type="component" value="Unassembled WGS sequence"/>
</dbReference>
<keyword evidence="2" id="KW-1185">Reference proteome</keyword>
<comment type="caution">
    <text evidence="1">The sequence shown here is derived from an EMBL/GenBank/DDBJ whole genome shotgun (WGS) entry which is preliminary data.</text>
</comment>
<organism evidence="1 2">
    <name type="scientific">Hermanssonia centrifuga</name>
    <dbReference type="NCBI Taxonomy" id="98765"/>
    <lineage>
        <taxon>Eukaryota</taxon>
        <taxon>Fungi</taxon>
        <taxon>Dikarya</taxon>
        <taxon>Basidiomycota</taxon>
        <taxon>Agaricomycotina</taxon>
        <taxon>Agaricomycetes</taxon>
        <taxon>Polyporales</taxon>
        <taxon>Meruliaceae</taxon>
        <taxon>Hermanssonia</taxon>
    </lineage>
</organism>